<evidence type="ECO:0000256" key="3">
    <source>
        <dbReference type="ARBA" id="ARBA00022448"/>
    </source>
</evidence>
<feature type="region of interest" description="Disordered" evidence="19">
    <location>
        <begin position="301"/>
        <end position="334"/>
    </location>
</feature>
<evidence type="ECO:0000256" key="16">
    <source>
        <dbReference type="ARBA" id="ARBA00047388"/>
    </source>
</evidence>
<feature type="signal peptide" evidence="18">
    <location>
        <begin position="1"/>
        <end position="19"/>
    </location>
</feature>
<dbReference type="Gene3D" id="2.60.40.1250">
    <property type="entry name" value="Thiol:disulfide interchange protein DsbD, N-terminal domain"/>
    <property type="match status" value="2"/>
</dbReference>
<evidence type="ECO:0000256" key="1">
    <source>
        <dbReference type="ARBA" id="ARBA00004429"/>
    </source>
</evidence>
<dbReference type="NCBIfam" id="NF001419">
    <property type="entry name" value="PRK00293.1"/>
    <property type="match status" value="1"/>
</dbReference>
<comment type="similarity">
    <text evidence="2 18">Belongs to the thioredoxin family. DsbD subfamily.</text>
</comment>
<feature type="transmembrane region" description="Helical" evidence="18">
    <location>
        <begin position="398"/>
        <end position="422"/>
    </location>
</feature>
<feature type="transmembrane region" description="Helical" evidence="18">
    <location>
        <begin position="477"/>
        <end position="507"/>
    </location>
</feature>
<dbReference type="InterPro" id="IPR012336">
    <property type="entry name" value="Thioredoxin-like_fold"/>
</dbReference>
<dbReference type="HAMAP" id="MF_00399">
    <property type="entry name" value="DbsD"/>
    <property type="match status" value="1"/>
</dbReference>
<dbReference type="GO" id="GO:0047134">
    <property type="term" value="F:protein-disulfide reductase [NAD(P)H] activity"/>
    <property type="evidence" value="ECO:0007669"/>
    <property type="project" value="UniProtKB-UniRule"/>
</dbReference>
<dbReference type="InterPro" id="IPR003834">
    <property type="entry name" value="Cyt_c_assmbl_TM_dom"/>
</dbReference>
<evidence type="ECO:0000256" key="17">
    <source>
        <dbReference type="ARBA" id="ARBA00047804"/>
    </source>
</evidence>
<comment type="subcellular location">
    <subcellularLocation>
        <location evidence="1 18">Cell inner membrane</location>
        <topology evidence="1 18">Multi-pass membrane protein</topology>
    </subcellularLocation>
</comment>
<evidence type="ECO:0000256" key="19">
    <source>
        <dbReference type="SAM" id="MobiDB-lite"/>
    </source>
</evidence>
<reference evidence="21 22" key="1">
    <citation type="submission" date="2019-03" db="EMBL/GenBank/DDBJ databases">
        <title>Genome sequence of Thiobacillaceae bacterium LSR1, a sulfur-oxidizing bacterium isolated from freshwater sediment.</title>
        <authorList>
            <person name="Li S."/>
        </authorList>
    </citation>
    <scope>NUCLEOTIDE SEQUENCE [LARGE SCALE GENOMIC DNA]</scope>
    <source>
        <strain evidence="21 22">LSR1</strain>
    </source>
</reference>
<evidence type="ECO:0000256" key="8">
    <source>
        <dbReference type="ARBA" id="ARBA00022748"/>
    </source>
</evidence>
<comment type="caution">
    <text evidence="21">The sequence shown here is derived from an EMBL/GenBank/DDBJ whole genome shotgun (WGS) entry which is preliminary data.</text>
</comment>
<protein>
    <recommendedName>
        <fullName evidence="18">Thiol:disulfide interchange protein DsbD</fullName>
        <ecNumber evidence="18">1.8.1.8</ecNumber>
    </recommendedName>
    <alternativeName>
        <fullName evidence="18">Protein-disulfide reductase</fullName>
        <shortName evidence="18">Disulfide reductase</shortName>
    </alternativeName>
</protein>
<comment type="function">
    <text evidence="18">Required to facilitate the formation of correct disulfide bonds in some periplasmic proteins and for the assembly of the periplasmic c-type cytochromes. Acts by transferring electrons from cytoplasmic thioredoxin to the periplasm. This transfer involves a cascade of disulfide bond formation and reduction steps.</text>
</comment>
<dbReference type="OrthoDB" id="9811036at2"/>
<feature type="transmembrane region" description="Helical" evidence="18">
    <location>
        <begin position="608"/>
        <end position="629"/>
    </location>
</feature>
<feature type="transmembrane region" description="Helical" evidence="18">
    <location>
        <begin position="555"/>
        <end position="572"/>
    </location>
</feature>
<dbReference type="Pfam" id="PF13098">
    <property type="entry name" value="Thioredoxin_2"/>
    <property type="match status" value="1"/>
</dbReference>
<evidence type="ECO:0000256" key="11">
    <source>
        <dbReference type="ARBA" id="ARBA00023002"/>
    </source>
</evidence>
<keyword evidence="11 18" id="KW-0560">Oxidoreductase</keyword>
<name>A0A4V2NWF2_9PROT</name>
<dbReference type="GO" id="GO:0045454">
    <property type="term" value="P:cell redox homeostasis"/>
    <property type="evidence" value="ECO:0007669"/>
    <property type="project" value="TreeGrafter"/>
</dbReference>
<keyword evidence="13 18" id="KW-0472">Membrane</keyword>
<evidence type="ECO:0000313" key="21">
    <source>
        <dbReference type="EMBL" id="TCJ17102.1"/>
    </source>
</evidence>
<dbReference type="EMBL" id="SJZB01000014">
    <property type="protein sequence ID" value="TCJ17102.1"/>
    <property type="molecule type" value="Genomic_DNA"/>
</dbReference>
<keyword evidence="4 18" id="KW-1003">Cell membrane</keyword>
<keyword evidence="9 18" id="KW-0249">Electron transport</keyword>
<dbReference type="PANTHER" id="PTHR32234:SF0">
    <property type="entry name" value="THIOL:DISULFIDE INTERCHANGE PROTEIN DSBD"/>
    <property type="match status" value="1"/>
</dbReference>
<dbReference type="InterPro" id="IPR013766">
    <property type="entry name" value="Thioredoxin_domain"/>
</dbReference>
<feature type="transmembrane region" description="Helical" evidence="18">
    <location>
        <begin position="578"/>
        <end position="596"/>
    </location>
</feature>
<dbReference type="InterPro" id="IPR036249">
    <property type="entry name" value="Thioredoxin-like_sf"/>
</dbReference>
<keyword evidence="22" id="KW-1185">Reference proteome</keyword>
<feature type="domain" description="Thioredoxin" evidence="20">
    <location>
        <begin position="646"/>
        <end position="771"/>
    </location>
</feature>
<comment type="catalytic activity">
    <reaction evidence="17 18">
        <text>[protein]-dithiol + NADP(+) = [protein]-disulfide + NADPH + H(+)</text>
        <dbReference type="Rhea" id="RHEA:18753"/>
        <dbReference type="Rhea" id="RHEA-COMP:10593"/>
        <dbReference type="Rhea" id="RHEA-COMP:10594"/>
        <dbReference type="ChEBI" id="CHEBI:15378"/>
        <dbReference type="ChEBI" id="CHEBI:29950"/>
        <dbReference type="ChEBI" id="CHEBI:50058"/>
        <dbReference type="ChEBI" id="CHEBI:57783"/>
        <dbReference type="ChEBI" id="CHEBI:58349"/>
        <dbReference type="EC" id="1.8.1.8"/>
    </reaction>
</comment>
<evidence type="ECO:0000256" key="9">
    <source>
        <dbReference type="ARBA" id="ARBA00022982"/>
    </source>
</evidence>
<feature type="transmembrane region" description="Helical" evidence="18">
    <location>
        <begin position="354"/>
        <end position="386"/>
    </location>
</feature>
<proteinExistence type="inferred from homology"/>
<evidence type="ECO:0000256" key="18">
    <source>
        <dbReference type="HAMAP-Rule" id="MF_00399"/>
    </source>
</evidence>
<dbReference type="RefSeq" id="WP_131444985.1">
    <property type="nucleotide sequence ID" value="NZ_SJZB01000014.1"/>
</dbReference>
<dbReference type="Proteomes" id="UP000295443">
    <property type="component" value="Unassembled WGS sequence"/>
</dbReference>
<dbReference type="SUPFAM" id="SSF52833">
    <property type="entry name" value="Thioredoxin-like"/>
    <property type="match status" value="1"/>
</dbReference>
<keyword evidence="3 18" id="KW-0813">Transport</keyword>
<evidence type="ECO:0000256" key="14">
    <source>
        <dbReference type="ARBA" id="ARBA00023157"/>
    </source>
</evidence>
<dbReference type="Gene3D" id="3.40.30.10">
    <property type="entry name" value="Glutaredoxin"/>
    <property type="match status" value="1"/>
</dbReference>
<dbReference type="Pfam" id="PF11412">
    <property type="entry name" value="DsbD_N"/>
    <property type="match status" value="2"/>
</dbReference>
<gene>
    <name evidence="18 21" type="primary">dsbD</name>
    <name evidence="21" type="ORF">EZJ19_03905</name>
</gene>
<evidence type="ECO:0000259" key="20">
    <source>
        <dbReference type="PROSITE" id="PS51352"/>
    </source>
</evidence>
<dbReference type="PROSITE" id="PS51352">
    <property type="entry name" value="THIOREDOXIN_2"/>
    <property type="match status" value="1"/>
</dbReference>
<comment type="catalytic activity">
    <reaction evidence="16 18">
        <text>[protein]-dithiol + NAD(+) = [protein]-disulfide + NADH + H(+)</text>
        <dbReference type="Rhea" id="RHEA:18749"/>
        <dbReference type="Rhea" id="RHEA-COMP:10593"/>
        <dbReference type="Rhea" id="RHEA-COMP:10594"/>
        <dbReference type="ChEBI" id="CHEBI:15378"/>
        <dbReference type="ChEBI" id="CHEBI:29950"/>
        <dbReference type="ChEBI" id="CHEBI:50058"/>
        <dbReference type="ChEBI" id="CHEBI:57540"/>
        <dbReference type="ChEBI" id="CHEBI:57945"/>
        <dbReference type="EC" id="1.8.1.8"/>
    </reaction>
</comment>
<dbReference type="SUPFAM" id="SSF74863">
    <property type="entry name" value="Thiol:disulfide interchange protein DsbD, N-terminal domain (DsbD-alpha)"/>
    <property type="match status" value="2"/>
</dbReference>
<dbReference type="AlphaFoldDB" id="A0A4V2NWF2"/>
<accession>A0A4V2NWF2</accession>
<evidence type="ECO:0000313" key="22">
    <source>
        <dbReference type="Proteomes" id="UP000295443"/>
    </source>
</evidence>
<feature type="chain" id="PRO_5021053672" description="Thiol:disulfide interchange protein DsbD" evidence="18">
    <location>
        <begin position="20"/>
        <end position="771"/>
    </location>
</feature>
<dbReference type="GO" id="GO:0005886">
    <property type="term" value="C:plasma membrane"/>
    <property type="evidence" value="ECO:0007669"/>
    <property type="project" value="UniProtKB-SubCell"/>
</dbReference>
<evidence type="ECO:0000256" key="12">
    <source>
        <dbReference type="ARBA" id="ARBA00023027"/>
    </source>
</evidence>
<evidence type="ECO:0000256" key="13">
    <source>
        <dbReference type="ARBA" id="ARBA00023136"/>
    </source>
</evidence>
<keyword evidence="8 18" id="KW-0201">Cytochrome c-type biogenesis</keyword>
<dbReference type="CDD" id="cd02953">
    <property type="entry name" value="DsbDgamma"/>
    <property type="match status" value="1"/>
</dbReference>
<dbReference type="Pfam" id="PF02683">
    <property type="entry name" value="DsbD_TM"/>
    <property type="match status" value="1"/>
</dbReference>
<feature type="disulfide bond" description="Redox-active" evidence="18">
    <location>
        <begin position="687"/>
        <end position="690"/>
    </location>
</feature>
<keyword evidence="14 18" id="KW-1015">Disulfide bond</keyword>
<feature type="transmembrane region" description="Helical" evidence="18">
    <location>
        <begin position="434"/>
        <end position="456"/>
    </location>
</feature>
<dbReference type="PROSITE" id="PS00194">
    <property type="entry name" value="THIOREDOXIN_1"/>
    <property type="match status" value="1"/>
</dbReference>
<feature type="disulfide bond" description="Redox-active" evidence="18">
    <location>
        <begin position="373"/>
        <end position="495"/>
    </location>
</feature>
<evidence type="ECO:0000256" key="4">
    <source>
        <dbReference type="ARBA" id="ARBA00022475"/>
    </source>
</evidence>
<evidence type="ECO:0000256" key="5">
    <source>
        <dbReference type="ARBA" id="ARBA00022519"/>
    </source>
</evidence>
<keyword evidence="10 18" id="KW-1133">Transmembrane helix</keyword>
<dbReference type="InterPro" id="IPR028250">
    <property type="entry name" value="DsbDN"/>
</dbReference>
<dbReference type="InterPro" id="IPR017937">
    <property type="entry name" value="Thioredoxin_CS"/>
</dbReference>
<evidence type="ECO:0000256" key="2">
    <source>
        <dbReference type="ARBA" id="ARBA00007241"/>
    </source>
</evidence>
<sequence length="771" mass="80817" precursor="true">MIRIALLALLVLASPWLKAAEDDLLEPEKAFLFSAAMVDDKTVEARFKVADGYYLYRSKLKFAAEAAQLGQAQFPAGKIKEDEFFGRVEIYPGDFRVRIPLAKATPGKSFTLKAEYQGCAAVGVCYPPLDSTITLNVPATAAAAAKAEPSGLPAAAQDPGLIQRLKQMSGGYPGSQANADFLPPDEAFQLRLAPGPDGTLRASFTIAPGHYLYRDKIKLALQAPAGVNLAAPQLPAAEEKDDPNFGRMYIYHHSFTAAAKLNGLPAGGATLVVNASYQGCSEKGICYPPIDKTITLPVMPSAGASPEPAAEPAAQAPAPAAAQTGPAAPAADAATAPAASETDKVAALLQGGNFWLVVVSFFGFGLLLALTPCVFPMIPILSGIIVGQGHQVTKRKGFMLSVAYVLGMAITYALAGVAAGMSGTLISNALQNPWALGTGAAIFVALAFSMFGFYDLQLPSFLQSRFTEASNRIKGGNMVGVFVMGALSALIVGPCVAAPLAGALLYISQTSNVVLGGISLFSLALGMGVPLLLVGLSAGALLPRAGGWMEAVKKFFGVLLLAVAIWLVAPLLSELVQMLAWAALLIISGVYLRAVDPLVPHAGGWQRFWKGVGIITLVAGMALLLGALGGGRDLLQPLSVYKGGVAGAAQPAAALTFKRVASTAELDQAVQAAQGRYVMLDFYADWCTSCKEMEHLTFADPRVQARLKDAVLLQADVTGNRAEDKALLKRFSLFGPPGIIFFDQNGREVAYRVVGYEPPEKFLASLDKAAP</sequence>
<evidence type="ECO:0000256" key="6">
    <source>
        <dbReference type="ARBA" id="ARBA00022692"/>
    </source>
</evidence>
<organism evidence="21 22">
    <name type="scientific">Parasulfuritortus cantonensis</name>
    <dbReference type="NCBI Taxonomy" id="2528202"/>
    <lineage>
        <taxon>Bacteria</taxon>
        <taxon>Pseudomonadati</taxon>
        <taxon>Pseudomonadota</taxon>
        <taxon>Betaproteobacteria</taxon>
        <taxon>Nitrosomonadales</taxon>
        <taxon>Thiobacillaceae</taxon>
        <taxon>Parasulfuritortus</taxon>
    </lineage>
</organism>
<dbReference type="GO" id="GO:0009055">
    <property type="term" value="F:electron transfer activity"/>
    <property type="evidence" value="ECO:0007669"/>
    <property type="project" value="UniProtKB-UniRule"/>
</dbReference>
<keyword evidence="6 18" id="KW-0812">Transmembrane</keyword>
<dbReference type="EC" id="1.8.1.8" evidence="18"/>
<dbReference type="GO" id="GO:0017004">
    <property type="term" value="P:cytochrome complex assembly"/>
    <property type="evidence" value="ECO:0007669"/>
    <property type="project" value="UniProtKB-UniRule"/>
</dbReference>
<dbReference type="PANTHER" id="PTHR32234">
    <property type="entry name" value="THIOL:DISULFIDE INTERCHANGE PROTEIN DSBD"/>
    <property type="match status" value="1"/>
</dbReference>
<dbReference type="InterPro" id="IPR036929">
    <property type="entry name" value="DsbDN_sf"/>
</dbReference>
<evidence type="ECO:0000256" key="7">
    <source>
        <dbReference type="ARBA" id="ARBA00022729"/>
    </source>
</evidence>
<keyword evidence="5 18" id="KW-0997">Cell inner membrane</keyword>
<dbReference type="InterPro" id="IPR022910">
    <property type="entry name" value="Thiol_diS_interchange_DbsD"/>
</dbReference>
<feature type="disulfide bond" description="Redox-active" evidence="18">
    <location>
        <begin position="119"/>
        <end position="125"/>
    </location>
</feature>
<evidence type="ECO:0000256" key="10">
    <source>
        <dbReference type="ARBA" id="ARBA00022989"/>
    </source>
</evidence>
<evidence type="ECO:0000256" key="15">
    <source>
        <dbReference type="ARBA" id="ARBA00023284"/>
    </source>
</evidence>
<feature type="transmembrane region" description="Helical" evidence="18">
    <location>
        <begin position="513"/>
        <end position="543"/>
    </location>
</feature>
<keyword evidence="15 18" id="KW-0676">Redox-active center</keyword>
<keyword evidence="12 18" id="KW-0520">NAD</keyword>
<dbReference type="InterPro" id="IPR035671">
    <property type="entry name" value="DsbD_gamma"/>
</dbReference>
<keyword evidence="7 18" id="KW-0732">Signal</keyword>